<dbReference type="EMBL" id="JBHLYQ010000011">
    <property type="protein sequence ID" value="MFC0080974.1"/>
    <property type="molecule type" value="Genomic_DNA"/>
</dbReference>
<dbReference type="RefSeq" id="WP_377787763.1">
    <property type="nucleotide sequence ID" value="NZ_JBHLYQ010000011.1"/>
</dbReference>
<accession>A0ABV6BZW7</accession>
<reference evidence="1 2" key="1">
    <citation type="submission" date="2024-09" db="EMBL/GenBank/DDBJ databases">
        <authorList>
            <person name="Sun Q."/>
            <person name="Mori K."/>
        </authorList>
    </citation>
    <scope>NUCLEOTIDE SEQUENCE [LARGE SCALE GENOMIC DNA]</scope>
    <source>
        <strain evidence="1 2">JCM 15389</strain>
    </source>
</reference>
<gene>
    <name evidence="1" type="ORF">ACFFRE_02220</name>
</gene>
<proteinExistence type="predicted"/>
<organism evidence="1 2">
    <name type="scientific">Aciditerrimonas ferrireducens</name>
    <dbReference type="NCBI Taxonomy" id="667306"/>
    <lineage>
        <taxon>Bacteria</taxon>
        <taxon>Bacillati</taxon>
        <taxon>Actinomycetota</taxon>
        <taxon>Acidimicrobiia</taxon>
        <taxon>Acidimicrobiales</taxon>
        <taxon>Acidimicrobiaceae</taxon>
        <taxon>Aciditerrimonas</taxon>
    </lineage>
</organism>
<keyword evidence="2" id="KW-1185">Reference proteome</keyword>
<dbReference type="Proteomes" id="UP001589788">
    <property type="component" value="Unassembled WGS sequence"/>
</dbReference>
<evidence type="ECO:0000313" key="1">
    <source>
        <dbReference type="EMBL" id="MFC0080974.1"/>
    </source>
</evidence>
<protein>
    <submittedName>
        <fullName evidence="1">Uncharacterized protein</fullName>
    </submittedName>
</protein>
<evidence type="ECO:0000313" key="2">
    <source>
        <dbReference type="Proteomes" id="UP001589788"/>
    </source>
</evidence>
<sequence length="142" mass="13644">MARRRGLLIGGGVLIALGGVLAGVLATSGGGSGAGPCPPGAAHAAGIDVLAEADQAPSSLWASAGFADQLASGTVTPLPSGGPWQLLGAAGPASAVSVTLRHGTQTGTVPVAVTCSGGHWLLTEQGRFQPSPRSRAQTSSGG</sequence>
<comment type="caution">
    <text evidence="1">The sequence shown here is derived from an EMBL/GenBank/DDBJ whole genome shotgun (WGS) entry which is preliminary data.</text>
</comment>
<name>A0ABV6BZW7_9ACTN</name>